<comment type="catalytic activity">
    <reaction evidence="8 9">
        <text>L-histidinol phosphate + 2-oxoglutarate = 3-(imidazol-4-yl)-2-oxopropyl phosphate + L-glutamate</text>
        <dbReference type="Rhea" id="RHEA:23744"/>
        <dbReference type="ChEBI" id="CHEBI:16810"/>
        <dbReference type="ChEBI" id="CHEBI:29985"/>
        <dbReference type="ChEBI" id="CHEBI:57766"/>
        <dbReference type="ChEBI" id="CHEBI:57980"/>
        <dbReference type="EC" id="2.6.1.9"/>
    </reaction>
</comment>
<evidence type="ECO:0000256" key="3">
    <source>
        <dbReference type="ARBA" id="ARBA00007970"/>
    </source>
</evidence>
<dbReference type="InterPro" id="IPR050106">
    <property type="entry name" value="HistidinolP_aminotransfase"/>
</dbReference>
<evidence type="ECO:0000313" key="11">
    <source>
        <dbReference type="EMBL" id="SFK01278.1"/>
    </source>
</evidence>
<reference evidence="12" key="1">
    <citation type="submission" date="2016-10" db="EMBL/GenBank/DDBJ databases">
        <authorList>
            <person name="Varghese N."/>
            <person name="Submissions S."/>
        </authorList>
    </citation>
    <scope>NUCLEOTIDE SEQUENCE [LARGE SCALE GENOMIC DNA]</scope>
    <source>
        <strain evidence="12">DSM 26471</strain>
    </source>
</reference>
<comment type="subunit">
    <text evidence="4 9">Homodimer.</text>
</comment>
<dbReference type="STRING" id="588602.SAMN04487991_3524"/>
<evidence type="ECO:0000256" key="4">
    <source>
        <dbReference type="ARBA" id="ARBA00011738"/>
    </source>
</evidence>
<keyword evidence="9" id="KW-0028">Amino-acid biosynthesis</keyword>
<dbReference type="CDD" id="cd00609">
    <property type="entry name" value="AAT_like"/>
    <property type="match status" value="1"/>
</dbReference>
<gene>
    <name evidence="9" type="primary">hisC</name>
    <name evidence="11" type="ORF">SAMN04487991_3524</name>
</gene>
<feature type="domain" description="Aminotransferase class I/classII large" evidence="10">
    <location>
        <begin position="29"/>
        <end position="354"/>
    </location>
</feature>
<keyword evidence="5 9" id="KW-0032">Aminotransferase</keyword>
<dbReference type="InterPro" id="IPR015421">
    <property type="entry name" value="PyrdxlP-dep_Trfase_major"/>
</dbReference>
<evidence type="ECO:0000256" key="9">
    <source>
        <dbReference type="HAMAP-Rule" id="MF_01023"/>
    </source>
</evidence>
<dbReference type="GO" id="GO:0000105">
    <property type="term" value="P:L-histidine biosynthetic process"/>
    <property type="evidence" value="ECO:0007669"/>
    <property type="project" value="UniProtKB-UniRule"/>
</dbReference>
<accession>A0A1I3W0Z7</accession>
<dbReference type="InterPro" id="IPR015422">
    <property type="entry name" value="PyrdxlP-dep_Trfase_small"/>
</dbReference>
<dbReference type="SUPFAM" id="SSF53383">
    <property type="entry name" value="PLP-dependent transferases"/>
    <property type="match status" value="1"/>
</dbReference>
<protein>
    <recommendedName>
        <fullName evidence="9">Histidinol-phosphate aminotransferase</fullName>
        <ecNumber evidence="9">2.6.1.9</ecNumber>
    </recommendedName>
    <alternativeName>
        <fullName evidence="9">Imidazole acetol-phosphate transaminase</fullName>
    </alternativeName>
</protein>
<organism evidence="11 12">
    <name type="scientific">Celeribacter neptunius</name>
    <dbReference type="NCBI Taxonomy" id="588602"/>
    <lineage>
        <taxon>Bacteria</taxon>
        <taxon>Pseudomonadati</taxon>
        <taxon>Pseudomonadota</taxon>
        <taxon>Alphaproteobacteria</taxon>
        <taxon>Rhodobacterales</taxon>
        <taxon>Roseobacteraceae</taxon>
        <taxon>Celeribacter</taxon>
    </lineage>
</organism>
<feature type="modified residue" description="N6-(pyridoxal phosphate)lysine" evidence="9">
    <location>
        <position position="219"/>
    </location>
</feature>
<name>A0A1I3W0Z7_9RHOB</name>
<dbReference type="GO" id="GO:0004400">
    <property type="term" value="F:histidinol-phosphate transaminase activity"/>
    <property type="evidence" value="ECO:0007669"/>
    <property type="project" value="UniProtKB-UniRule"/>
</dbReference>
<dbReference type="RefSeq" id="WP_090062030.1">
    <property type="nucleotide sequence ID" value="NZ_FORH01000008.1"/>
</dbReference>
<evidence type="ECO:0000259" key="10">
    <source>
        <dbReference type="Pfam" id="PF00155"/>
    </source>
</evidence>
<comment type="similarity">
    <text evidence="3 9">Belongs to the class-II pyridoxal-phosphate-dependent aminotransferase family. Histidinol-phosphate aminotransferase subfamily.</text>
</comment>
<keyword evidence="7 9" id="KW-0663">Pyridoxal phosphate</keyword>
<dbReference type="EMBL" id="FORH01000008">
    <property type="protein sequence ID" value="SFK01278.1"/>
    <property type="molecule type" value="Genomic_DNA"/>
</dbReference>
<proteinExistence type="inferred from homology"/>
<comment type="pathway">
    <text evidence="2 9">Amino-acid biosynthesis; L-histidine biosynthesis; L-histidine from 5-phospho-alpha-D-ribose 1-diphosphate: step 7/9.</text>
</comment>
<dbReference type="InterPro" id="IPR004839">
    <property type="entry name" value="Aminotransferase_I/II_large"/>
</dbReference>
<dbReference type="EC" id="2.6.1.9" evidence="9"/>
<dbReference type="PANTHER" id="PTHR43643:SF3">
    <property type="entry name" value="HISTIDINOL-PHOSPHATE AMINOTRANSFERASE"/>
    <property type="match status" value="1"/>
</dbReference>
<dbReference type="UniPathway" id="UPA00031">
    <property type="reaction ID" value="UER00012"/>
</dbReference>
<dbReference type="Gene3D" id="3.90.1150.10">
    <property type="entry name" value="Aspartate Aminotransferase, domain 1"/>
    <property type="match status" value="1"/>
</dbReference>
<comment type="cofactor">
    <cofactor evidence="1 9">
        <name>pyridoxal 5'-phosphate</name>
        <dbReference type="ChEBI" id="CHEBI:597326"/>
    </cofactor>
</comment>
<evidence type="ECO:0000256" key="5">
    <source>
        <dbReference type="ARBA" id="ARBA00022576"/>
    </source>
</evidence>
<dbReference type="Proteomes" id="UP000199630">
    <property type="component" value="Unassembled WGS sequence"/>
</dbReference>
<sequence>MTRLIEPQPGILDIALYQGGASHVQGVENVIKLSSNENPFGAPESAKAAFAKAAHNLHRYPNTDHASLRKAIADVHGLDAESIICGVGSDEIITFLCQAYAGVGDEVIYTEHGFSMYKISARAAGAQPVCVPERERVVDVDAILAACTERTKLIFIANPANPTGTMIGQRDIARLANAIPPQCILVLDGAYAEFVEGFDGGAALVETRDNVVMTRTFSKIYGLGGVRIGWGYGPKDIIDVLNRVRGPFNLSEMQIAAAEAAVKDRDWVEKCRDDNTRLRAWLAEALMELGVPSDTSCANFILARFQDQAEAEACDDFLKSNGIIVRRVAGYGLPNCLRITVGDEASCRRVAHVIGQFKDQKVKGEQGLTDAASEDQSGG</sequence>
<dbReference type="AlphaFoldDB" id="A0A1I3W0Z7"/>
<evidence type="ECO:0000256" key="7">
    <source>
        <dbReference type="ARBA" id="ARBA00022898"/>
    </source>
</evidence>
<dbReference type="OrthoDB" id="9809616at2"/>
<keyword evidence="9" id="KW-0368">Histidine biosynthesis</keyword>
<dbReference type="HAMAP" id="MF_01023">
    <property type="entry name" value="HisC_aminotrans_2"/>
    <property type="match status" value="1"/>
</dbReference>
<evidence type="ECO:0000256" key="2">
    <source>
        <dbReference type="ARBA" id="ARBA00005011"/>
    </source>
</evidence>
<dbReference type="InterPro" id="IPR015424">
    <property type="entry name" value="PyrdxlP-dep_Trfase"/>
</dbReference>
<evidence type="ECO:0000256" key="6">
    <source>
        <dbReference type="ARBA" id="ARBA00022679"/>
    </source>
</evidence>
<evidence type="ECO:0000256" key="1">
    <source>
        <dbReference type="ARBA" id="ARBA00001933"/>
    </source>
</evidence>
<dbReference type="Gene3D" id="3.40.640.10">
    <property type="entry name" value="Type I PLP-dependent aspartate aminotransferase-like (Major domain)"/>
    <property type="match status" value="1"/>
</dbReference>
<dbReference type="NCBIfam" id="TIGR01141">
    <property type="entry name" value="hisC"/>
    <property type="match status" value="1"/>
</dbReference>
<keyword evidence="12" id="KW-1185">Reference proteome</keyword>
<dbReference type="InterPro" id="IPR005861">
    <property type="entry name" value="HisP_aminotrans"/>
</dbReference>
<dbReference type="PANTHER" id="PTHR43643">
    <property type="entry name" value="HISTIDINOL-PHOSPHATE AMINOTRANSFERASE 2"/>
    <property type="match status" value="1"/>
</dbReference>
<dbReference type="GO" id="GO:0030170">
    <property type="term" value="F:pyridoxal phosphate binding"/>
    <property type="evidence" value="ECO:0007669"/>
    <property type="project" value="InterPro"/>
</dbReference>
<evidence type="ECO:0000256" key="8">
    <source>
        <dbReference type="ARBA" id="ARBA00047481"/>
    </source>
</evidence>
<evidence type="ECO:0000313" key="12">
    <source>
        <dbReference type="Proteomes" id="UP000199630"/>
    </source>
</evidence>
<dbReference type="Pfam" id="PF00155">
    <property type="entry name" value="Aminotran_1_2"/>
    <property type="match status" value="1"/>
</dbReference>
<keyword evidence="6 9" id="KW-0808">Transferase</keyword>